<reference evidence="1 2" key="1">
    <citation type="submission" date="2019-07" db="EMBL/GenBank/DDBJ databases">
        <title>Analysis of the biochemical properties, biological activity and biotechnological potential of siderophores and biosurfactants produced by Antarctic psychrotolerant bacteria.</title>
        <authorList>
            <person name="Styczynski M."/>
            <person name="Krucon T."/>
            <person name="Decewicz P."/>
            <person name="Dziewit L."/>
        </authorList>
    </citation>
    <scope>NUCLEOTIDE SEQUENCE [LARGE SCALE GENOMIC DNA]</scope>
    <source>
        <strain evidence="1 2">ANT_H27</strain>
    </source>
</reference>
<comment type="caution">
    <text evidence="1">The sequence shown here is derived from an EMBL/GenBank/DDBJ whole genome shotgun (WGS) entry which is preliminary data.</text>
</comment>
<proteinExistence type="predicted"/>
<name>A0A5B0E4L0_9MICC</name>
<accession>A0A5B0E4L0</accession>
<protein>
    <recommendedName>
        <fullName evidence="3">DUF4304 domain-containing protein</fullName>
    </recommendedName>
</protein>
<dbReference type="OrthoDB" id="5195487at2"/>
<dbReference type="EMBL" id="VOBL01000037">
    <property type="protein sequence ID" value="KAA0973115.1"/>
    <property type="molecule type" value="Genomic_DNA"/>
</dbReference>
<sequence length="128" mass="14649">MASKKQVIALAREHGFTQDPDPGFICFRRTHQDGRQQMLRVVWWSNKKFAAILGIPNAYIVVCPGIDQDHHEDGRFRLPLVEWPSSEQLPRSPHEVLEEFRNVFITALDAPSAQAHEAFQGLGGRYRL</sequence>
<evidence type="ECO:0000313" key="2">
    <source>
        <dbReference type="Proteomes" id="UP000323856"/>
    </source>
</evidence>
<organism evidence="1 2">
    <name type="scientific">Paeniglutamicibacter gangotriensis</name>
    <dbReference type="NCBI Taxonomy" id="254787"/>
    <lineage>
        <taxon>Bacteria</taxon>
        <taxon>Bacillati</taxon>
        <taxon>Actinomycetota</taxon>
        <taxon>Actinomycetes</taxon>
        <taxon>Micrococcales</taxon>
        <taxon>Micrococcaceae</taxon>
        <taxon>Paeniglutamicibacter</taxon>
    </lineage>
</organism>
<gene>
    <name evidence="1" type="ORF">FQ154_19885</name>
</gene>
<evidence type="ECO:0000313" key="1">
    <source>
        <dbReference type="EMBL" id="KAA0973115.1"/>
    </source>
</evidence>
<dbReference type="AlphaFoldDB" id="A0A5B0E4L0"/>
<evidence type="ECO:0008006" key="3">
    <source>
        <dbReference type="Google" id="ProtNLM"/>
    </source>
</evidence>
<dbReference type="RefSeq" id="WP_149621079.1">
    <property type="nucleotide sequence ID" value="NZ_VOBL01000037.1"/>
</dbReference>
<dbReference type="Proteomes" id="UP000323856">
    <property type="component" value="Unassembled WGS sequence"/>
</dbReference>